<dbReference type="RefSeq" id="WP_134750280.1">
    <property type="nucleotide sequence ID" value="NZ_MYFO02000008.1"/>
</dbReference>
<sequence>MTEQLLTISLVQMDIAIGEPDSNYARLAGLLEQAVQTERKPDVIVLPEMWNTGYALDRIHELADREGARTKAFIGEFARRHAVNIVAGSIADKRGEAVRNTIYVFDREGREIADYSKIHLFRLMDEEKYLTEGDRVGRFELEGTGAGAMICYDIRFPELSRKLALDGAHIVFVPAEWPHPRLHHWRTLLQARAIENQMYVVACNRVGTSGATDFFGHSMVVNPWGEVLVEGDETEAILQATIDLSEVAAVRRKIPIFEDRRPKLYETI</sequence>
<feature type="domain" description="CN hydrolase" evidence="2">
    <location>
        <begin position="6"/>
        <end position="244"/>
    </location>
</feature>
<dbReference type="InterPro" id="IPR003010">
    <property type="entry name" value="C-N_Hydrolase"/>
</dbReference>
<evidence type="ECO:0000313" key="3">
    <source>
        <dbReference type="EMBL" id="TFE90584.1"/>
    </source>
</evidence>
<comment type="similarity">
    <text evidence="1">Belongs to the carbon-nitrogen hydrolase superfamily. NIT1/NIT2 family.</text>
</comment>
<evidence type="ECO:0000256" key="1">
    <source>
        <dbReference type="ARBA" id="ARBA00010613"/>
    </source>
</evidence>
<name>A0A4Y8Q825_9BACL</name>
<keyword evidence="3" id="KW-0378">Hydrolase</keyword>
<dbReference type="InterPro" id="IPR036526">
    <property type="entry name" value="C-N_Hydrolase_sf"/>
</dbReference>
<dbReference type="InterPro" id="IPR001110">
    <property type="entry name" value="UPF0012_CS"/>
</dbReference>
<dbReference type="PANTHER" id="PTHR23088:SF27">
    <property type="entry name" value="DEAMINATED GLUTATHIONE AMIDASE"/>
    <property type="match status" value="1"/>
</dbReference>
<dbReference type="Pfam" id="PF00795">
    <property type="entry name" value="CN_hydrolase"/>
    <property type="match status" value="1"/>
</dbReference>
<dbReference type="Proteomes" id="UP000298246">
    <property type="component" value="Unassembled WGS sequence"/>
</dbReference>
<comment type="caution">
    <text evidence="3">The sequence shown here is derived from an EMBL/GenBank/DDBJ whole genome shotgun (WGS) entry which is preliminary data.</text>
</comment>
<protein>
    <submittedName>
        <fullName evidence="3">Carbon-nitrogen hydrolase</fullName>
    </submittedName>
</protein>
<dbReference type="SUPFAM" id="SSF56317">
    <property type="entry name" value="Carbon-nitrogen hydrolase"/>
    <property type="match status" value="1"/>
</dbReference>
<reference evidence="3 4" key="1">
    <citation type="submission" date="2017-03" db="EMBL/GenBank/DDBJ databases">
        <title>Isolation of Levoglucosan Utilizing Bacteria.</title>
        <authorList>
            <person name="Arya A.S."/>
        </authorList>
    </citation>
    <scope>NUCLEOTIDE SEQUENCE [LARGE SCALE GENOMIC DNA]</scope>
    <source>
        <strain evidence="3 4">MEC069</strain>
    </source>
</reference>
<evidence type="ECO:0000313" key="4">
    <source>
        <dbReference type="Proteomes" id="UP000298246"/>
    </source>
</evidence>
<accession>A0A4Y8Q825</accession>
<dbReference type="CDD" id="cd07583">
    <property type="entry name" value="nitrilase_5"/>
    <property type="match status" value="1"/>
</dbReference>
<dbReference type="PROSITE" id="PS50263">
    <property type="entry name" value="CN_HYDROLASE"/>
    <property type="match status" value="1"/>
</dbReference>
<evidence type="ECO:0000259" key="2">
    <source>
        <dbReference type="PROSITE" id="PS50263"/>
    </source>
</evidence>
<proteinExistence type="inferred from homology"/>
<dbReference type="PROSITE" id="PS01227">
    <property type="entry name" value="UPF0012"/>
    <property type="match status" value="1"/>
</dbReference>
<dbReference type="EMBL" id="MYFO01000004">
    <property type="protein sequence ID" value="TFE90584.1"/>
    <property type="molecule type" value="Genomic_DNA"/>
</dbReference>
<dbReference type="OrthoDB" id="9811121at2"/>
<keyword evidence="4" id="KW-1185">Reference proteome</keyword>
<dbReference type="Gene3D" id="3.60.110.10">
    <property type="entry name" value="Carbon-nitrogen hydrolase"/>
    <property type="match status" value="1"/>
</dbReference>
<dbReference type="GO" id="GO:0016787">
    <property type="term" value="F:hydrolase activity"/>
    <property type="evidence" value="ECO:0007669"/>
    <property type="project" value="UniProtKB-KW"/>
</dbReference>
<gene>
    <name evidence="3" type="ORF">B5M42_04770</name>
</gene>
<dbReference type="AlphaFoldDB" id="A0A4Y8Q825"/>
<dbReference type="PANTHER" id="PTHR23088">
    <property type="entry name" value="NITRILASE-RELATED"/>
    <property type="match status" value="1"/>
</dbReference>
<organism evidence="3 4">
    <name type="scientific">Paenibacillus athensensis</name>
    <dbReference type="NCBI Taxonomy" id="1967502"/>
    <lineage>
        <taxon>Bacteria</taxon>
        <taxon>Bacillati</taxon>
        <taxon>Bacillota</taxon>
        <taxon>Bacilli</taxon>
        <taxon>Bacillales</taxon>
        <taxon>Paenibacillaceae</taxon>
        <taxon>Paenibacillus</taxon>
    </lineage>
</organism>